<dbReference type="EMBL" id="JAPFFF010000058">
    <property type="protein sequence ID" value="KAK8837772.1"/>
    <property type="molecule type" value="Genomic_DNA"/>
</dbReference>
<evidence type="ECO:0000313" key="6">
    <source>
        <dbReference type="EMBL" id="KAK8837772.1"/>
    </source>
</evidence>
<reference evidence="5 7" key="1">
    <citation type="submission" date="2024-04" db="EMBL/GenBank/DDBJ databases">
        <title>Tritrichomonas musculus Genome.</title>
        <authorList>
            <person name="Alves-Ferreira E."/>
            <person name="Grigg M."/>
            <person name="Lorenzi H."/>
            <person name="Galac M."/>
        </authorList>
    </citation>
    <scope>NUCLEOTIDE SEQUENCE [LARGE SCALE GENOMIC DNA]</scope>
    <source>
        <strain evidence="5 7">EAF2021</strain>
    </source>
</reference>
<evidence type="ECO:0000256" key="3">
    <source>
        <dbReference type="SAM" id="MobiDB-lite"/>
    </source>
</evidence>
<organism evidence="5 7">
    <name type="scientific">Tritrichomonas musculus</name>
    <dbReference type="NCBI Taxonomy" id="1915356"/>
    <lineage>
        <taxon>Eukaryota</taxon>
        <taxon>Metamonada</taxon>
        <taxon>Parabasalia</taxon>
        <taxon>Tritrichomonadida</taxon>
        <taxon>Tritrichomonadidae</taxon>
        <taxon>Tritrichomonas</taxon>
    </lineage>
</organism>
<dbReference type="Pfam" id="PF13815">
    <property type="entry name" value="Dzip-like_N"/>
    <property type="match status" value="1"/>
</dbReference>
<evidence type="ECO:0000313" key="7">
    <source>
        <dbReference type="Proteomes" id="UP001470230"/>
    </source>
</evidence>
<evidence type="ECO:0000256" key="2">
    <source>
        <dbReference type="SAM" id="Coils"/>
    </source>
</evidence>
<feature type="domain" description="Cilium assembly protein DZIP1 N-terminal" evidence="4">
    <location>
        <begin position="74"/>
        <end position="149"/>
    </location>
</feature>
<keyword evidence="1 2" id="KW-0175">Coiled coil</keyword>
<sequence>MFAPQHPGAPSNQPYCAAPNPFNCNYFSPDMQPQAGMEMEPEEGYLPPDPALYNFYSPEQQFMQMPQQPQPPPFTFLRRINKMNWDLIANVDVGTIARTGDTASIEYLMQPIAFANITQEDMKQFGSRSALHAFLILQMAVEILLSKLNTSAALQQPPAQPQPPQTQSTSQAAQYEARISLLNKDIRARDMIISDLTEKLKFAERTKEEAYKQLRSKAKNPQLDSFIDSQIPTKEKVKASTIIDSNNETGAIHYDTEYYEYIQQKPIIKFKRKSHHSSSKASDSRSHHSRRSESETKKRKRKSENDYSSESS</sequence>
<dbReference type="InterPro" id="IPR032714">
    <property type="entry name" value="DZIP1_N"/>
</dbReference>
<feature type="region of interest" description="Disordered" evidence="3">
    <location>
        <begin position="154"/>
        <end position="173"/>
    </location>
</feature>
<dbReference type="EMBL" id="JAPFFF010000407">
    <property type="protein sequence ID" value="KAK8834450.1"/>
    <property type="molecule type" value="Genomic_DNA"/>
</dbReference>
<proteinExistence type="predicted"/>
<keyword evidence="7" id="KW-1185">Reference proteome</keyword>
<feature type="coiled-coil region" evidence="2">
    <location>
        <begin position="193"/>
        <end position="220"/>
    </location>
</feature>
<comment type="caution">
    <text evidence="5">The sequence shown here is derived from an EMBL/GenBank/DDBJ whole genome shotgun (WGS) entry which is preliminary data.</text>
</comment>
<gene>
    <name evidence="5" type="ORF">M9Y10_030591</name>
    <name evidence="6" type="ORF">M9Y10_036310</name>
</gene>
<evidence type="ECO:0000256" key="1">
    <source>
        <dbReference type="ARBA" id="ARBA00023054"/>
    </source>
</evidence>
<feature type="region of interest" description="Disordered" evidence="3">
    <location>
        <begin position="270"/>
        <end position="312"/>
    </location>
</feature>
<dbReference type="PANTHER" id="PTHR21502">
    <property type="entry name" value="ZINC FINGER PROTEIN DZIP1"/>
    <property type="match status" value="1"/>
</dbReference>
<protein>
    <submittedName>
        <fullName evidence="5">Zinc finger protein dzip1</fullName>
    </submittedName>
</protein>
<accession>A0ABR2GKI2</accession>
<evidence type="ECO:0000313" key="5">
    <source>
        <dbReference type="EMBL" id="KAK8834450.1"/>
    </source>
</evidence>
<dbReference type="Proteomes" id="UP001470230">
    <property type="component" value="Unassembled WGS sequence"/>
</dbReference>
<name>A0ABR2GKI2_9EUKA</name>
<dbReference type="InterPro" id="IPR051241">
    <property type="entry name" value="DZIP_RILPL"/>
</dbReference>
<feature type="compositionally biased region" description="Basic and acidic residues" evidence="3">
    <location>
        <begin position="282"/>
        <end position="296"/>
    </location>
</feature>
<evidence type="ECO:0000259" key="4">
    <source>
        <dbReference type="Pfam" id="PF13815"/>
    </source>
</evidence>
<dbReference type="PANTHER" id="PTHR21502:SF3">
    <property type="entry name" value="CILIUM ASSEMBLY PROTEIN DZIP1L"/>
    <property type="match status" value="1"/>
</dbReference>